<dbReference type="Proteomes" id="UP000003452">
    <property type="component" value="Unassembled WGS sequence"/>
</dbReference>
<dbReference type="AlphaFoldDB" id="B5D096"/>
<dbReference type="RefSeq" id="WP_007557978.1">
    <property type="nucleotide sequence ID" value="NZ_DS990118.1"/>
</dbReference>
<organism evidence="1 2">
    <name type="scientific">Phocaeicola plebeius (strain DSM 17135 / JCM 12973 / CCUG 54634 / M2)</name>
    <name type="common">Bacteroides plebeius</name>
    <dbReference type="NCBI Taxonomy" id="484018"/>
    <lineage>
        <taxon>Bacteria</taxon>
        <taxon>Pseudomonadati</taxon>
        <taxon>Bacteroidota</taxon>
        <taxon>Bacteroidia</taxon>
        <taxon>Bacteroidales</taxon>
        <taxon>Bacteroidaceae</taxon>
        <taxon>Phocaeicola</taxon>
    </lineage>
</organism>
<comment type="caution">
    <text evidence="1">The sequence shown here is derived from an EMBL/GenBank/DDBJ whole genome shotgun (WGS) entry which is preliminary data.</text>
</comment>
<name>B5D096_PHOPM</name>
<gene>
    <name evidence="1" type="ORF">BACPLE_02419</name>
</gene>
<dbReference type="OrthoDB" id="9880146at2"/>
<evidence type="ECO:0000313" key="1">
    <source>
        <dbReference type="EMBL" id="EDY95310.1"/>
    </source>
</evidence>
<protein>
    <submittedName>
        <fullName evidence="1">Uncharacterized protein</fullName>
    </submittedName>
</protein>
<proteinExistence type="predicted"/>
<reference evidence="1 2" key="1">
    <citation type="submission" date="2008-08" db="EMBL/GenBank/DDBJ databases">
        <title>Draft genome sequence of Bacteroides plebeius (DSM 17135).</title>
        <authorList>
            <person name="Sudarsanam P."/>
            <person name="Ley R."/>
            <person name="Guruge J."/>
            <person name="Turnbaugh P.J."/>
            <person name="Mahowald M."/>
            <person name="Liep D."/>
            <person name="Gordon J."/>
        </authorList>
    </citation>
    <scope>NUCLEOTIDE SEQUENCE [LARGE SCALE GENOMIC DNA]</scope>
    <source>
        <strain evidence="2">DSM 17135 / JCM 12973 / M2</strain>
    </source>
</reference>
<dbReference type="HOGENOM" id="CLU_3149629_0_0_10"/>
<evidence type="ECO:0000313" key="2">
    <source>
        <dbReference type="Proteomes" id="UP000003452"/>
    </source>
</evidence>
<dbReference type="EMBL" id="ABQC02000020">
    <property type="protein sequence ID" value="EDY95310.1"/>
    <property type="molecule type" value="Genomic_DNA"/>
</dbReference>
<dbReference type="GeneID" id="43186719"/>
<reference evidence="1 2" key="2">
    <citation type="submission" date="2008-08" db="EMBL/GenBank/DDBJ databases">
        <authorList>
            <person name="Fulton L."/>
            <person name="Clifton S."/>
            <person name="Fulton B."/>
            <person name="Xu J."/>
            <person name="Minx P."/>
            <person name="Pepin K.H."/>
            <person name="Johnson M."/>
            <person name="Thiruvilangam P."/>
            <person name="Bhonagiri V."/>
            <person name="Nash W.E."/>
            <person name="Mardis E.R."/>
            <person name="Wilson R.K."/>
        </authorList>
    </citation>
    <scope>NUCLEOTIDE SEQUENCE [LARGE SCALE GENOMIC DNA]</scope>
    <source>
        <strain evidence="2">DSM 17135 / JCM 12973 / M2</strain>
    </source>
</reference>
<sequence length="48" mass="5481">MMTPQQKIDRLKKAGYQVQEKGNKIRAAKGSLIINGTINQVHKEVFNR</sequence>
<accession>B5D096</accession>